<dbReference type="SUPFAM" id="SSF140482">
    <property type="entry name" value="MAST3 pre-PK domain-like"/>
    <property type="match status" value="1"/>
</dbReference>
<feature type="compositionally biased region" description="Low complexity" evidence="15">
    <location>
        <begin position="1290"/>
        <end position="1302"/>
    </location>
</feature>
<feature type="domain" description="Protein kinase" evidence="16">
    <location>
        <begin position="454"/>
        <end position="729"/>
    </location>
</feature>
<dbReference type="FunFam" id="1.20.1480.20:FF:000001">
    <property type="entry name" value="microtubule-associated serine/threonine-protein kinase 4 isoform X1"/>
    <property type="match status" value="1"/>
</dbReference>
<evidence type="ECO:0000256" key="6">
    <source>
        <dbReference type="ARBA" id="ARBA00022527"/>
    </source>
</evidence>
<feature type="domain" description="AGC-kinase C-terminal" evidence="18">
    <location>
        <begin position="730"/>
        <end position="804"/>
    </location>
</feature>
<feature type="compositionally biased region" description="Polar residues" evidence="15">
    <location>
        <begin position="1713"/>
        <end position="1724"/>
    </location>
</feature>
<proteinExistence type="inferred from homology"/>
<feature type="region of interest" description="Disordered" evidence="15">
    <location>
        <begin position="1032"/>
        <end position="1071"/>
    </location>
</feature>
<dbReference type="InterPro" id="IPR000961">
    <property type="entry name" value="AGC-kinase_C"/>
</dbReference>
<evidence type="ECO:0000256" key="11">
    <source>
        <dbReference type="ARBA" id="ARBA00022840"/>
    </source>
</evidence>
<feature type="region of interest" description="Disordered" evidence="15">
    <location>
        <begin position="1821"/>
        <end position="1881"/>
    </location>
</feature>
<dbReference type="Gene3D" id="1.20.1480.20">
    <property type="entry name" value="MAST3 pre-PK domain-like"/>
    <property type="match status" value="1"/>
</dbReference>
<evidence type="ECO:0000256" key="10">
    <source>
        <dbReference type="ARBA" id="ARBA00022777"/>
    </source>
</evidence>
<keyword evidence="5" id="KW-0963">Cytoplasm</keyword>
<feature type="region of interest" description="Disordered" evidence="15">
    <location>
        <begin position="159"/>
        <end position="208"/>
    </location>
</feature>
<dbReference type="SUPFAM" id="SSF50156">
    <property type="entry name" value="PDZ domain-like"/>
    <property type="match status" value="1"/>
</dbReference>
<feature type="compositionally biased region" description="Basic residues" evidence="15">
    <location>
        <begin position="1619"/>
        <end position="1636"/>
    </location>
</feature>
<feature type="compositionally biased region" description="Basic and acidic residues" evidence="15">
    <location>
        <begin position="896"/>
        <end position="923"/>
    </location>
</feature>
<comment type="cofactor">
    <cofactor evidence="1">
        <name>Mg(2+)</name>
        <dbReference type="ChEBI" id="CHEBI:18420"/>
    </cofactor>
</comment>
<dbReference type="SUPFAM" id="SSF56112">
    <property type="entry name" value="Protein kinase-like (PK-like)"/>
    <property type="match status" value="1"/>
</dbReference>
<dbReference type="PANTHER" id="PTHR24356:SF414">
    <property type="entry name" value="NON-SPECIFIC SERINE_THREONINE PROTEIN KINASE"/>
    <property type="match status" value="1"/>
</dbReference>
<evidence type="ECO:0000256" key="5">
    <source>
        <dbReference type="ARBA" id="ARBA00022490"/>
    </source>
</evidence>
<dbReference type="Gene3D" id="2.30.42.10">
    <property type="match status" value="1"/>
</dbReference>
<dbReference type="PROSITE" id="PS50106">
    <property type="entry name" value="PDZ"/>
    <property type="match status" value="1"/>
</dbReference>
<dbReference type="PANTHER" id="PTHR24356">
    <property type="entry name" value="SERINE/THREONINE-PROTEIN KINASE"/>
    <property type="match status" value="1"/>
</dbReference>
<feature type="compositionally biased region" description="Basic residues" evidence="15">
    <location>
        <begin position="1053"/>
        <end position="1062"/>
    </location>
</feature>
<feature type="region of interest" description="Disordered" evidence="15">
    <location>
        <begin position="401"/>
        <end position="444"/>
    </location>
</feature>
<dbReference type="InterPro" id="IPR000719">
    <property type="entry name" value="Prot_kinase_dom"/>
</dbReference>
<feature type="compositionally biased region" description="Low complexity" evidence="15">
    <location>
        <begin position="1696"/>
        <end position="1710"/>
    </location>
</feature>
<keyword evidence="11" id="KW-0067">ATP-binding</keyword>
<feature type="domain" description="PDZ" evidence="17">
    <location>
        <begin position="1314"/>
        <end position="1402"/>
    </location>
</feature>
<evidence type="ECO:0000256" key="8">
    <source>
        <dbReference type="ARBA" id="ARBA00022679"/>
    </source>
</evidence>
<dbReference type="InterPro" id="IPR011009">
    <property type="entry name" value="Kinase-like_dom_sf"/>
</dbReference>
<dbReference type="Pfam" id="PF08926">
    <property type="entry name" value="DUF1908"/>
    <property type="match status" value="2"/>
</dbReference>
<dbReference type="GO" id="GO:0004674">
    <property type="term" value="F:protein serine/threonine kinase activity"/>
    <property type="evidence" value="ECO:0007669"/>
    <property type="project" value="UniProtKB-KW"/>
</dbReference>
<dbReference type="GO" id="GO:0005737">
    <property type="term" value="C:cytoplasm"/>
    <property type="evidence" value="ECO:0007669"/>
    <property type="project" value="UniProtKB-SubCell"/>
</dbReference>
<feature type="compositionally biased region" description="Low complexity" evidence="15">
    <location>
        <begin position="1537"/>
        <end position="1558"/>
    </location>
</feature>
<keyword evidence="19" id="KW-1185">Reference proteome</keyword>
<dbReference type="PROSITE" id="PS51285">
    <property type="entry name" value="AGC_KINASE_CTER"/>
    <property type="match status" value="1"/>
</dbReference>
<dbReference type="InterPro" id="IPR023142">
    <property type="entry name" value="MAST_pre-PK_dom_sf"/>
</dbReference>
<dbReference type="CDD" id="cd05609">
    <property type="entry name" value="STKc_MAST"/>
    <property type="match status" value="1"/>
</dbReference>
<evidence type="ECO:0000313" key="20">
    <source>
        <dbReference type="RefSeq" id="XP_018024682.1"/>
    </source>
</evidence>
<reference evidence="20" key="1">
    <citation type="submission" date="2025-08" db="UniProtKB">
        <authorList>
            <consortium name="RefSeq"/>
        </authorList>
    </citation>
    <scope>IDENTIFICATION</scope>
    <source>
        <tissue evidence="20">Whole organism</tissue>
    </source>
</reference>
<gene>
    <name evidence="20" type="primary">LOC108680384</name>
</gene>
<evidence type="ECO:0000313" key="19">
    <source>
        <dbReference type="Proteomes" id="UP000694843"/>
    </source>
</evidence>
<feature type="compositionally biased region" description="Low complexity" evidence="15">
    <location>
        <begin position="193"/>
        <end position="208"/>
    </location>
</feature>
<comment type="subcellular location">
    <subcellularLocation>
        <location evidence="2">Cytoplasm</location>
    </subcellularLocation>
</comment>
<comment type="similarity">
    <text evidence="3">Belongs to the protein kinase superfamily. AGC Ser/Thr protein kinase family.</text>
</comment>
<dbReference type="OrthoDB" id="10070999at2759"/>
<feature type="compositionally biased region" description="Basic and acidic residues" evidence="15">
    <location>
        <begin position="1677"/>
        <end position="1688"/>
    </location>
</feature>
<feature type="region of interest" description="Disordered" evidence="15">
    <location>
        <begin position="1405"/>
        <end position="1442"/>
    </location>
</feature>
<dbReference type="SMART" id="SM00228">
    <property type="entry name" value="PDZ"/>
    <property type="match status" value="1"/>
</dbReference>
<name>A0A8B7PGI4_HYAAZ</name>
<dbReference type="GeneID" id="108680384"/>
<feature type="compositionally biased region" description="Polar residues" evidence="15">
    <location>
        <begin position="1032"/>
        <end position="1043"/>
    </location>
</feature>
<feature type="compositionally biased region" description="Basic residues" evidence="15">
    <location>
        <begin position="159"/>
        <end position="176"/>
    </location>
</feature>
<dbReference type="FunFam" id="3.30.200.20:FF:000012">
    <property type="entry name" value="microtubule-associated serine/threonine-protein kinase 2 isoform X1"/>
    <property type="match status" value="1"/>
</dbReference>
<keyword evidence="9" id="KW-0547">Nucleotide-binding</keyword>
<accession>A0A8B7PGI4</accession>
<dbReference type="RefSeq" id="XP_018024682.1">
    <property type="nucleotide sequence ID" value="XM_018169193.2"/>
</dbReference>
<dbReference type="GO" id="GO:0035556">
    <property type="term" value="P:intracellular signal transduction"/>
    <property type="evidence" value="ECO:0007669"/>
    <property type="project" value="TreeGrafter"/>
</dbReference>
<keyword evidence="10" id="KW-0418">Kinase</keyword>
<feature type="compositionally biased region" description="Basic and acidic residues" evidence="15">
    <location>
        <begin position="1870"/>
        <end position="1881"/>
    </location>
</feature>
<dbReference type="Gene3D" id="3.30.200.20">
    <property type="entry name" value="Phosphorylase Kinase, domain 1"/>
    <property type="match status" value="1"/>
</dbReference>
<dbReference type="GO" id="GO:0005524">
    <property type="term" value="F:ATP binding"/>
    <property type="evidence" value="ECO:0007669"/>
    <property type="project" value="UniProtKB-KW"/>
</dbReference>
<evidence type="ECO:0000256" key="15">
    <source>
        <dbReference type="SAM" id="MobiDB-lite"/>
    </source>
</evidence>
<feature type="compositionally biased region" description="Basic and acidic residues" evidence="15">
    <location>
        <begin position="945"/>
        <end position="961"/>
    </location>
</feature>
<protein>
    <recommendedName>
        <fullName evidence="4">non-specific serine/threonine protein kinase</fullName>
        <ecNumber evidence="4">2.7.11.1</ecNumber>
    </recommendedName>
</protein>
<keyword evidence="8" id="KW-0808">Transferase</keyword>
<keyword evidence="12" id="KW-0460">Magnesium</keyword>
<dbReference type="GO" id="GO:0000287">
    <property type="term" value="F:magnesium ion binding"/>
    <property type="evidence" value="ECO:0007669"/>
    <property type="project" value="InterPro"/>
</dbReference>
<comment type="catalytic activity">
    <reaction evidence="13">
        <text>L-threonyl-[protein] + ATP = O-phospho-L-threonyl-[protein] + ADP + H(+)</text>
        <dbReference type="Rhea" id="RHEA:46608"/>
        <dbReference type="Rhea" id="RHEA-COMP:11060"/>
        <dbReference type="Rhea" id="RHEA-COMP:11605"/>
        <dbReference type="ChEBI" id="CHEBI:15378"/>
        <dbReference type="ChEBI" id="CHEBI:30013"/>
        <dbReference type="ChEBI" id="CHEBI:30616"/>
        <dbReference type="ChEBI" id="CHEBI:61977"/>
        <dbReference type="ChEBI" id="CHEBI:456216"/>
        <dbReference type="EC" id="2.7.11.1"/>
    </reaction>
</comment>
<dbReference type="InterPro" id="IPR015022">
    <property type="entry name" value="MAST_pre-PK_dom"/>
</dbReference>
<dbReference type="CDD" id="cd06705">
    <property type="entry name" value="PDZ_MAST"/>
    <property type="match status" value="1"/>
</dbReference>
<dbReference type="FunFam" id="1.10.510.10:FF:000012">
    <property type="entry name" value="microtubule-associated serine/threonine-protein kinase 2 isoform X1"/>
    <property type="match status" value="1"/>
</dbReference>
<evidence type="ECO:0000256" key="1">
    <source>
        <dbReference type="ARBA" id="ARBA00001946"/>
    </source>
</evidence>
<feature type="compositionally biased region" description="Polar residues" evidence="15">
    <location>
        <begin position="50"/>
        <end position="65"/>
    </location>
</feature>
<dbReference type="KEGG" id="hazt:108680384"/>
<evidence type="ECO:0000256" key="9">
    <source>
        <dbReference type="ARBA" id="ARBA00022741"/>
    </source>
</evidence>
<evidence type="ECO:0000256" key="12">
    <source>
        <dbReference type="ARBA" id="ARBA00022842"/>
    </source>
</evidence>
<dbReference type="InterPro" id="IPR037711">
    <property type="entry name" value="MAST"/>
</dbReference>
<dbReference type="PROSITE" id="PS50011">
    <property type="entry name" value="PROTEIN_KINASE_DOM"/>
    <property type="match status" value="1"/>
</dbReference>
<dbReference type="SMART" id="SM00220">
    <property type="entry name" value="S_TKc"/>
    <property type="match status" value="1"/>
</dbReference>
<feature type="compositionally biased region" description="Polar residues" evidence="15">
    <location>
        <begin position="1778"/>
        <end position="1793"/>
    </location>
</feature>
<evidence type="ECO:0000256" key="4">
    <source>
        <dbReference type="ARBA" id="ARBA00012513"/>
    </source>
</evidence>
<comment type="catalytic activity">
    <reaction evidence="14">
        <text>L-seryl-[protein] + ATP = O-phospho-L-seryl-[protein] + ADP + H(+)</text>
        <dbReference type="Rhea" id="RHEA:17989"/>
        <dbReference type="Rhea" id="RHEA-COMP:9863"/>
        <dbReference type="Rhea" id="RHEA-COMP:11604"/>
        <dbReference type="ChEBI" id="CHEBI:15378"/>
        <dbReference type="ChEBI" id="CHEBI:29999"/>
        <dbReference type="ChEBI" id="CHEBI:30616"/>
        <dbReference type="ChEBI" id="CHEBI:83421"/>
        <dbReference type="ChEBI" id="CHEBI:456216"/>
        <dbReference type="EC" id="2.7.11.1"/>
    </reaction>
</comment>
<dbReference type="EC" id="2.7.11.1" evidence="4"/>
<sequence>MEEHRHNTVNYILLKLKELSLVRRTTRAGTGQRKSFIATTSPTLPRCHSPLTQSPMESPRNQSPMQHFPFAPLKRADGRRWSVASLPSSGYGTTPGSSNVSSQCSSQERLHQVGITSSACVPVTSVSLSCSAGGGASGLATATGSISTSGVEEIRHLHTPQHPRHHHHHQTHHQRHFSSGESNPSIEDDAGRRSPMMRPRSRSLSSPIRSPVVDNEIILMNTLYKERFPKATQQMEERLDKFIQSHASLDLDAQDETLPPDGVAIARFVHNQVTQMARDCLQKSQEKLITSRYFYELSENLEKLLSETRDKSAEAAVHLTSLIKKLLLIVARPARLLECLEFDPEEFYHLLEQAEGQARCTQGITTDIPQYIITKLGLNRDPLIELSNELAGGEECEDKACYTPGTPTGDKTSPEKSGAGSGVFTSTPTHGGGTRNAAASQRPTAFINPKDEDFEWIKLISNGAYGAVHLVRSRETKERYAMKKIAKQNLLLRNQVEQVFNERDIMSFTDNPFVVSMICSFETKRHLCLVMEYVEGGDCASLLKSIGPLSLDISRFYFAETVLAVEYLHSYGIVHRDLKPDNLLITALGHIKLTDFGLSKMGLMSLATNLYENYLEMETKQFSDKQVFGTPEYIAPEVILRQGYGKPVDWWAMGVILYEFLVGCVPFFGETPEELFAHTVNDDIEWPEESDWPVDDTAKDLITALLTHNPLDRLGTVGGAAEIKEHPFFQPIDWNQILRQKAEFVPHLMDDDDTSYFDPRLDRYNHEVDEDSEEGLDFESLNSSGQFSFAAFSSASPRYSRGSSFNNAAVSAGGGVFQPIPLHRRSFGGQTLAEMEAGDREKTLKCGLNISNRSNMSREDSGHSDQSESSRSTLDSSTNTPDKEKPHSAPNLAKLADLRRPDLDDQKADSGSDGLRSSEEKEIVALTSRNRSPASSGCLDGPESGCRRKERVEHGSFDTEKKRARKTPIVPPKNTPESPARFGISNDHRSMPSLCDLDVSSGSTSLVSKDYSSVPSLPALPRALRPAAASNIGATNTPESSQTESEDVSPLVQRRRKAHAGHQTRDGGAAPALLLPRFSVSGEDHWDSWTPVAPTTSANGDSSTGTQSSGGSTCSITAAGRELSPVAERIPRSHPSQQTDNVFTSKTLSSFAKVPTALAKSMSTPAVVPPCSPSFSSKTFAERKSSIVKTQPSPPKGINSAPSLSLLANSSKRLVCPRVSVPAVPSPTSTRPRTRTVIKSSSASGLALIIPPTPSSWCSPEDLGGLPLHHYHPHYQLLNHPNAIQSPGGSSTASSRDASPSREISPLVNSLKPPIILRRGPQGFGFTVQAIKVYIGETDFYTVHHLVKDVDQKSPAFEAGLRPNDLITHINGEAIHGYFHTRVLQLLLQCKEHVSLRATPLSQTSIKSGEKRNPQAAKLFKRHSKQRRPKKEASDKRRKPSSLIRKISSKRASAVDLNASSGPHSAPVRAADFVPHFAQSLFGTSGLSSPVVLTPSKSFTSLSRTISAGDTAGVASPTRCKSPHLSSPAILAINPEPSNSSASSSPSSSVPNSPASSSTLHQRPSSLHVINHKVPNVKNFRSPNRRKSVGHVPVSPLARTPSPSPMPSSPTRSPSPHVPLHHHHPHHHHHHHHYHHCPGSSNTTQTYSPGSSLTPGKKCINRPKSAEPGSPLLRRALSPDRLHPRSAEIKTTPTISPLATPPKTATSTPPRLTISSSTVTAGIESNSSPSGGIRSPIPTMLTQRFSPACTLEEAPEELDSPDRSTSPSVPAPPGVNVSLPSATAAQGSHTTSVEIHPPISNVIENKSLCALVAEQSNFVGSASSHSSSFSSNNSSTSCSDSTGESNVSPKQASGDTREEGVQEEAESDEEHNSDCKRTAQEKRELFKALKDPA</sequence>
<dbReference type="FunFam" id="2.30.42.10:FF:000008">
    <property type="entry name" value="microtubule-associated serine/threonine-protein kinase 4 isoform X2"/>
    <property type="match status" value="1"/>
</dbReference>
<dbReference type="InterPro" id="IPR001478">
    <property type="entry name" value="PDZ"/>
</dbReference>
<evidence type="ECO:0000259" key="16">
    <source>
        <dbReference type="PROSITE" id="PS50011"/>
    </source>
</evidence>
<dbReference type="Gene3D" id="1.10.510.10">
    <property type="entry name" value="Transferase(Phosphotransferase) domain 1"/>
    <property type="match status" value="1"/>
</dbReference>
<evidence type="ECO:0000256" key="13">
    <source>
        <dbReference type="ARBA" id="ARBA00047899"/>
    </source>
</evidence>
<feature type="region of interest" description="Disordered" evidence="15">
    <location>
        <begin position="1753"/>
        <end position="1793"/>
    </location>
</feature>
<evidence type="ECO:0000256" key="3">
    <source>
        <dbReference type="ARBA" id="ARBA00009903"/>
    </source>
</evidence>
<feature type="region of interest" description="Disordered" evidence="15">
    <location>
        <begin position="1509"/>
        <end position="1739"/>
    </location>
</feature>
<dbReference type="Proteomes" id="UP000694843">
    <property type="component" value="Unplaced"/>
</dbReference>
<dbReference type="Pfam" id="PF17820">
    <property type="entry name" value="PDZ_6"/>
    <property type="match status" value="1"/>
</dbReference>
<dbReference type="InterPro" id="IPR008271">
    <property type="entry name" value="Ser/Thr_kinase_AS"/>
</dbReference>
<dbReference type="InterPro" id="IPR036034">
    <property type="entry name" value="PDZ_sf"/>
</dbReference>
<feature type="compositionally biased region" description="Basic residues" evidence="15">
    <location>
        <begin position="1419"/>
        <end position="1440"/>
    </location>
</feature>
<evidence type="ECO:0000259" key="18">
    <source>
        <dbReference type="PROSITE" id="PS51285"/>
    </source>
</evidence>
<evidence type="ECO:0000256" key="14">
    <source>
        <dbReference type="ARBA" id="ARBA00048679"/>
    </source>
</evidence>
<feature type="compositionally biased region" description="Low complexity" evidence="15">
    <location>
        <begin position="1821"/>
        <end position="1846"/>
    </location>
</feature>
<dbReference type="InterPro" id="IPR050236">
    <property type="entry name" value="Ser_Thr_kinase_AGC"/>
</dbReference>
<keyword evidence="7" id="KW-0597">Phosphoprotein</keyword>
<dbReference type="PROSITE" id="PS00108">
    <property type="entry name" value="PROTEIN_KINASE_ST"/>
    <property type="match status" value="1"/>
</dbReference>
<feature type="region of interest" description="Disordered" evidence="15">
    <location>
        <begin position="1279"/>
        <end position="1306"/>
    </location>
</feature>
<feature type="region of interest" description="Disordered" evidence="15">
    <location>
        <begin position="834"/>
        <end position="980"/>
    </location>
</feature>
<feature type="compositionally biased region" description="Basic and acidic residues" evidence="15">
    <location>
        <begin position="856"/>
        <end position="868"/>
    </location>
</feature>
<keyword evidence="6" id="KW-0723">Serine/threonine-protein kinase</keyword>
<feature type="compositionally biased region" description="Low complexity" evidence="15">
    <location>
        <begin position="869"/>
        <end position="878"/>
    </location>
</feature>
<organism evidence="19 20">
    <name type="scientific">Hyalella azteca</name>
    <name type="common">Amphipod</name>
    <dbReference type="NCBI Taxonomy" id="294128"/>
    <lineage>
        <taxon>Eukaryota</taxon>
        <taxon>Metazoa</taxon>
        <taxon>Ecdysozoa</taxon>
        <taxon>Arthropoda</taxon>
        <taxon>Crustacea</taxon>
        <taxon>Multicrustacea</taxon>
        <taxon>Malacostraca</taxon>
        <taxon>Eumalacostraca</taxon>
        <taxon>Peracarida</taxon>
        <taxon>Amphipoda</taxon>
        <taxon>Senticaudata</taxon>
        <taxon>Talitrida</taxon>
        <taxon>Talitroidea</taxon>
        <taxon>Hyalellidae</taxon>
        <taxon>Hyalella</taxon>
    </lineage>
</organism>
<dbReference type="CTD" id="39686"/>
<evidence type="ECO:0000256" key="2">
    <source>
        <dbReference type="ARBA" id="ARBA00004496"/>
    </source>
</evidence>
<feature type="compositionally biased region" description="Low complexity" evidence="15">
    <location>
        <begin position="1725"/>
        <end position="1738"/>
    </location>
</feature>
<dbReference type="OMA" id="PHNIPPG"/>
<dbReference type="Pfam" id="PF00069">
    <property type="entry name" value="Pkinase"/>
    <property type="match status" value="1"/>
</dbReference>
<feature type="compositionally biased region" description="Polar residues" evidence="15">
    <location>
        <begin position="1639"/>
        <end position="1654"/>
    </location>
</feature>
<evidence type="ECO:0000259" key="17">
    <source>
        <dbReference type="PROSITE" id="PS50106"/>
    </source>
</evidence>
<dbReference type="InterPro" id="IPR041489">
    <property type="entry name" value="PDZ_6"/>
</dbReference>
<feature type="compositionally biased region" description="Low complexity" evidence="15">
    <location>
        <begin position="1100"/>
        <end position="1116"/>
    </location>
</feature>
<feature type="region of interest" description="Disordered" evidence="15">
    <location>
        <begin position="1086"/>
        <end position="1116"/>
    </location>
</feature>
<feature type="region of interest" description="Disordered" evidence="15">
    <location>
        <begin position="40"/>
        <end position="65"/>
    </location>
</feature>
<evidence type="ECO:0000256" key="7">
    <source>
        <dbReference type="ARBA" id="ARBA00022553"/>
    </source>
</evidence>